<dbReference type="CDD" id="cd00303">
    <property type="entry name" value="retropepsin_like"/>
    <property type="match status" value="1"/>
</dbReference>
<sequence>MMKAQMVEDKIRIMSKGRGTTENKGRGKEDAAGTINPTTKNQGINRNRGTPFRKLSAEEMQDKIRKGLCFICDEKFRPNSNKQLHMLLVTEHDVADGDGILDDTEDSEKIDEGARIVHSSIFAMAGLITKKSWKVWGKIGDTKVVVLLDFGASHNFISKEFMCRCRLEPVETLLYVVEVGDGRKVQCQGKCTGFVLEFLLFIRNRASKTTE</sequence>
<dbReference type="EMBL" id="AP015037">
    <property type="protein sequence ID" value="BAT85126.1"/>
    <property type="molecule type" value="Genomic_DNA"/>
</dbReference>
<feature type="compositionally biased region" description="Polar residues" evidence="1">
    <location>
        <begin position="35"/>
        <end position="48"/>
    </location>
</feature>
<dbReference type="Gene3D" id="2.40.70.10">
    <property type="entry name" value="Acid Proteases"/>
    <property type="match status" value="1"/>
</dbReference>
<proteinExistence type="predicted"/>
<name>A0A0S3RX03_PHAAN</name>
<accession>A0A0S3RX03</accession>
<dbReference type="InterPro" id="IPR021109">
    <property type="entry name" value="Peptidase_aspartic_dom_sf"/>
</dbReference>
<gene>
    <name evidence="2" type="primary">Vigan.04G262700</name>
    <name evidence="2" type="ORF">VIGAN_04262700</name>
</gene>
<organism evidence="2 3">
    <name type="scientific">Vigna angularis var. angularis</name>
    <dbReference type="NCBI Taxonomy" id="157739"/>
    <lineage>
        <taxon>Eukaryota</taxon>
        <taxon>Viridiplantae</taxon>
        <taxon>Streptophyta</taxon>
        <taxon>Embryophyta</taxon>
        <taxon>Tracheophyta</taxon>
        <taxon>Spermatophyta</taxon>
        <taxon>Magnoliopsida</taxon>
        <taxon>eudicotyledons</taxon>
        <taxon>Gunneridae</taxon>
        <taxon>Pentapetalae</taxon>
        <taxon>rosids</taxon>
        <taxon>fabids</taxon>
        <taxon>Fabales</taxon>
        <taxon>Fabaceae</taxon>
        <taxon>Papilionoideae</taxon>
        <taxon>50 kb inversion clade</taxon>
        <taxon>NPAAA clade</taxon>
        <taxon>indigoferoid/millettioid clade</taxon>
        <taxon>Phaseoleae</taxon>
        <taxon>Vigna</taxon>
    </lineage>
</organism>
<evidence type="ECO:0000313" key="2">
    <source>
        <dbReference type="EMBL" id="BAT85126.1"/>
    </source>
</evidence>
<feature type="region of interest" description="Disordered" evidence="1">
    <location>
        <begin position="15"/>
        <end position="49"/>
    </location>
</feature>
<dbReference type="AlphaFoldDB" id="A0A0S3RX03"/>
<evidence type="ECO:0000256" key="1">
    <source>
        <dbReference type="SAM" id="MobiDB-lite"/>
    </source>
</evidence>
<keyword evidence="3" id="KW-1185">Reference proteome</keyword>
<dbReference type="Proteomes" id="UP000291084">
    <property type="component" value="Chromosome 4"/>
</dbReference>
<feature type="compositionally biased region" description="Basic and acidic residues" evidence="1">
    <location>
        <begin position="19"/>
        <end position="31"/>
    </location>
</feature>
<evidence type="ECO:0000313" key="3">
    <source>
        <dbReference type="Proteomes" id="UP000291084"/>
    </source>
</evidence>
<protein>
    <submittedName>
        <fullName evidence="2">Uncharacterized protein</fullName>
    </submittedName>
</protein>
<reference evidence="2 3" key="1">
    <citation type="journal article" date="2015" name="Sci. Rep.">
        <title>The power of single molecule real-time sequencing technology in the de novo assembly of a eukaryotic genome.</title>
        <authorList>
            <person name="Sakai H."/>
            <person name="Naito K."/>
            <person name="Ogiso-Tanaka E."/>
            <person name="Takahashi Y."/>
            <person name="Iseki K."/>
            <person name="Muto C."/>
            <person name="Satou K."/>
            <person name="Teruya K."/>
            <person name="Shiroma A."/>
            <person name="Shimoji M."/>
            <person name="Hirano T."/>
            <person name="Itoh T."/>
            <person name="Kaga A."/>
            <person name="Tomooka N."/>
        </authorList>
    </citation>
    <scope>NUCLEOTIDE SEQUENCE [LARGE SCALE GENOMIC DNA]</scope>
    <source>
        <strain evidence="3">cv. Shumari</strain>
    </source>
</reference>
<dbReference type="OrthoDB" id="1749187at2759"/>